<dbReference type="Proteomes" id="UP001311232">
    <property type="component" value="Unassembled WGS sequence"/>
</dbReference>
<protein>
    <submittedName>
        <fullName evidence="1">Uncharacterized protein</fullName>
    </submittedName>
</protein>
<evidence type="ECO:0000313" key="2">
    <source>
        <dbReference type="Proteomes" id="UP001311232"/>
    </source>
</evidence>
<organism evidence="1 2">
    <name type="scientific">Crenichthys baileyi</name>
    <name type="common">White River springfish</name>
    <dbReference type="NCBI Taxonomy" id="28760"/>
    <lineage>
        <taxon>Eukaryota</taxon>
        <taxon>Metazoa</taxon>
        <taxon>Chordata</taxon>
        <taxon>Craniata</taxon>
        <taxon>Vertebrata</taxon>
        <taxon>Euteleostomi</taxon>
        <taxon>Actinopterygii</taxon>
        <taxon>Neopterygii</taxon>
        <taxon>Teleostei</taxon>
        <taxon>Neoteleostei</taxon>
        <taxon>Acanthomorphata</taxon>
        <taxon>Ovalentaria</taxon>
        <taxon>Atherinomorphae</taxon>
        <taxon>Cyprinodontiformes</taxon>
        <taxon>Goodeidae</taxon>
        <taxon>Crenichthys</taxon>
    </lineage>
</organism>
<reference evidence="1 2" key="1">
    <citation type="submission" date="2021-06" db="EMBL/GenBank/DDBJ databases">
        <authorList>
            <person name="Palmer J.M."/>
        </authorList>
    </citation>
    <scope>NUCLEOTIDE SEQUENCE [LARGE SCALE GENOMIC DNA]</scope>
    <source>
        <strain evidence="1 2">MEX-2019</strain>
        <tissue evidence="1">Muscle</tissue>
    </source>
</reference>
<keyword evidence="2" id="KW-1185">Reference proteome</keyword>
<evidence type="ECO:0000313" key="1">
    <source>
        <dbReference type="EMBL" id="KAK5607801.1"/>
    </source>
</evidence>
<accession>A0AAV9RFQ8</accession>
<comment type="caution">
    <text evidence="1">The sequence shown here is derived from an EMBL/GenBank/DDBJ whole genome shotgun (WGS) entry which is preliminary data.</text>
</comment>
<dbReference type="EMBL" id="JAHHUM010001940">
    <property type="protein sequence ID" value="KAK5607801.1"/>
    <property type="molecule type" value="Genomic_DNA"/>
</dbReference>
<gene>
    <name evidence="1" type="ORF">CRENBAI_011042</name>
</gene>
<feature type="non-terminal residue" evidence="1">
    <location>
        <position position="71"/>
    </location>
</feature>
<sequence>MFQPGTSRRSCEDDPEGQSCCLAELQVLQGSTGFYRVLQEPITAGLMMKSDSVTFRRSFSQMNPAGSQQRE</sequence>
<name>A0AAV9RFQ8_9TELE</name>
<proteinExistence type="predicted"/>
<dbReference type="AlphaFoldDB" id="A0AAV9RFQ8"/>